<accession>K2PSV2</accession>
<evidence type="ECO:0000256" key="3">
    <source>
        <dbReference type="ARBA" id="ARBA00004496"/>
    </source>
</evidence>
<gene>
    <name evidence="11" type="primary">apt</name>
    <name evidence="13" type="ORF">I215_11354</name>
</gene>
<dbReference type="Proteomes" id="UP000007364">
    <property type="component" value="Unassembled WGS sequence"/>
</dbReference>
<dbReference type="OrthoDB" id="9803963at2"/>
<comment type="pathway">
    <text evidence="4 11">Purine metabolism; AMP biosynthesis via salvage pathway; AMP from adenine: step 1/1.</text>
</comment>
<comment type="similarity">
    <text evidence="5 11">Belongs to the purine/pyrimidine phosphoribosyltransferase family.</text>
</comment>
<dbReference type="SUPFAM" id="SSF53271">
    <property type="entry name" value="PRTase-like"/>
    <property type="match status" value="1"/>
</dbReference>
<sequence length="171" mass="18929">MQELQEFIREVKDFPKPGVVFKDITPLLVNHSMREQALQSLISLMPDRQIDVVVGVESRGFFFGTLLAAALKCSFVPVRKPGKLPFQTLTQVYDLEYGQDSLQIHTDGIKKGDKVLIHDDVLATGGTAKAVCNLVEALGGEVVQCNFLMELAFLNGRDKLKGFNTKAVVTY</sequence>
<keyword evidence="7 11" id="KW-0963">Cytoplasm</keyword>
<dbReference type="GO" id="GO:0003999">
    <property type="term" value="F:adenine phosphoribosyltransferase activity"/>
    <property type="evidence" value="ECO:0007669"/>
    <property type="project" value="UniProtKB-UniRule"/>
</dbReference>
<dbReference type="FunFam" id="3.40.50.2020:FF:000021">
    <property type="entry name" value="Adenine phosphoribosyltransferase"/>
    <property type="match status" value="1"/>
</dbReference>
<dbReference type="NCBIfam" id="TIGR01090">
    <property type="entry name" value="apt"/>
    <property type="match status" value="1"/>
</dbReference>
<evidence type="ECO:0000313" key="13">
    <source>
        <dbReference type="EMBL" id="EKF54664.1"/>
    </source>
</evidence>
<evidence type="ECO:0000256" key="4">
    <source>
        <dbReference type="ARBA" id="ARBA00004659"/>
    </source>
</evidence>
<evidence type="ECO:0000256" key="8">
    <source>
        <dbReference type="ARBA" id="ARBA00022676"/>
    </source>
</evidence>
<dbReference type="CDD" id="cd06223">
    <property type="entry name" value="PRTases_typeI"/>
    <property type="match status" value="1"/>
</dbReference>
<comment type="function">
    <text evidence="2 11">Catalyzes a salvage reaction resulting in the formation of AMP, that is energically less costly than de novo synthesis.</text>
</comment>
<keyword evidence="8 11" id="KW-0328">Glycosyltransferase</keyword>
<feature type="domain" description="Phosphoribosyltransferase" evidence="12">
    <location>
        <begin position="47"/>
        <end position="149"/>
    </location>
</feature>
<dbReference type="NCBIfam" id="NF002636">
    <property type="entry name" value="PRK02304.1-5"/>
    <property type="match status" value="1"/>
</dbReference>
<dbReference type="GO" id="GO:0002055">
    <property type="term" value="F:adenine binding"/>
    <property type="evidence" value="ECO:0007669"/>
    <property type="project" value="TreeGrafter"/>
</dbReference>
<organism evidence="13 14">
    <name type="scientific">Galbibacter marinus</name>
    <dbReference type="NCBI Taxonomy" id="555500"/>
    <lineage>
        <taxon>Bacteria</taxon>
        <taxon>Pseudomonadati</taxon>
        <taxon>Bacteroidota</taxon>
        <taxon>Flavobacteriia</taxon>
        <taxon>Flavobacteriales</taxon>
        <taxon>Flavobacteriaceae</taxon>
        <taxon>Galbibacter</taxon>
    </lineage>
</organism>
<dbReference type="AlphaFoldDB" id="K2PSV2"/>
<evidence type="ECO:0000313" key="14">
    <source>
        <dbReference type="Proteomes" id="UP000007364"/>
    </source>
</evidence>
<dbReference type="EC" id="2.4.2.7" evidence="6 11"/>
<dbReference type="Gene3D" id="3.40.50.2020">
    <property type="match status" value="1"/>
</dbReference>
<comment type="subcellular location">
    <subcellularLocation>
        <location evidence="3 11">Cytoplasm</location>
    </subcellularLocation>
</comment>
<keyword evidence="9 11" id="KW-0808">Transferase</keyword>
<dbReference type="PANTHER" id="PTHR32315:SF3">
    <property type="entry name" value="ADENINE PHOSPHORIBOSYLTRANSFERASE"/>
    <property type="match status" value="1"/>
</dbReference>
<evidence type="ECO:0000256" key="2">
    <source>
        <dbReference type="ARBA" id="ARBA00003968"/>
    </source>
</evidence>
<evidence type="ECO:0000256" key="7">
    <source>
        <dbReference type="ARBA" id="ARBA00022490"/>
    </source>
</evidence>
<dbReference type="GO" id="GO:0005737">
    <property type="term" value="C:cytoplasm"/>
    <property type="evidence" value="ECO:0007669"/>
    <property type="project" value="UniProtKB-SubCell"/>
</dbReference>
<evidence type="ECO:0000256" key="1">
    <source>
        <dbReference type="ARBA" id="ARBA00000868"/>
    </source>
</evidence>
<dbReference type="Pfam" id="PF00156">
    <property type="entry name" value="Pribosyltran"/>
    <property type="match status" value="1"/>
</dbReference>
<dbReference type="UniPathway" id="UPA00588">
    <property type="reaction ID" value="UER00646"/>
</dbReference>
<dbReference type="GO" id="GO:0006166">
    <property type="term" value="P:purine ribonucleoside salvage"/>
    <property type="evidence" value="ECO:0007669"/>
    <property type="project" value="UniProtKB-UniRule"/>
</dbReference>
<proteinExistence type="inferred from homology"/>
<evidence type="ECO:0000256" key="11">
    <source>
        <dbReference type="HAMAP-Rule" id="MF_00004"/>
    </source>
</evidence>
<dbReference type="eggNOG" id="COG0503">
    <property type="taxonomic scope" value="Bacteria"/>
</dbReference>
<dbReference type="NCBIfam" id="NF002634">
    <property type="entry name" value="PRK02304.1-3"/>
    <property type="match status" value="1"/>
</dbReference>
<comment type="catalytic activity">
    <reaction evidence="1 11">
        <text>AMP + diphosphate = 5-phospho-alpha-D-ribose 1-diphosphate + adenine</text>
        <dbReference type="Rhea" id="RHEA:16609"/>
        <dbReference type="ChEBI" id="CHEBI:16708"/>
        <dbReference type="ChEBI" id="CHEBI:33019"/>
        <dbReference type="ChEBI" id="CHEBI:58017"/>
        <dbReference type="ChEBI" id="CHEBI:456215"/>
        <dbReference type="EC" id="2.4.2.7"/>
    </reaction>
</comment>
<evidence type="ECO:0000259" key="12">
    <source>
        <dbReference type="Pfam" id="PF00156"/>
    </source>
</evidence>
<dbReference type="STRING" id="555500.I215_11354"/>
<dbReference type="InterPro" id="IPR029057">
    <property type="entry name" value="PRTase-like"/>
</dbReference>
<dbReference type="PANTHER" id="PTHR32315">
    <property type="entry name" value="ADENINE PHOSPHORIBOSYLTRANSFERASE"/>
    <property type="match status" value="1"/>
</dbReference>
<evidence type="ECO:0000256" key="5">
    <source>
        <dbReference type="ARBA" id="ARBA00008391"/>
    </source>
</evidence>
<dbReference type="GO" id="GO:0044209">
    <property type="term" value="P:AMP salvage"/>
    <property type="evidence" value="ECO:0007669"/>
    <property type="project" value="UniProtKB-UniRule"/>
</dbReference>
<dbReference type="RefSeq" id="WP_008992110.1">
    <property type="nucleotide sequence ID" value="NZ_AMSG01000017.1"/>
</dbReference>
<dbReference type="InterPro" id="IPR050054">
    <property type="entry name" value="UPRTase/APRTase"/>
</dbReference>
<dbReference type="GO" id="GO:0006168">
    <property type="term" value="P:adenine salvage"/>
    <property type="evidence" value="ECO:0007669"/>
    <property type="project" value="InterPro"/>
</dbReference>
<evidence type="ECO:0000256" key="6">
    <source>
        <dbReference type="ARBA" id="ARBA00011893"/>
    </source>
</evidence>
<reference evidence="13 14" key="1">
    <citation type="journal article" date="2012" name="J. Bacteriol.">
        <title>Genome Sequence of Galbibacter marinum Type Strain ck-I2-15.</title>
        <authorList>
            <person name="Lai Q."/>
            <person name="Li C."/>
            <person name="Shao Z."/>
        </authorList>
    </citation>
    <scope>NUCLEOTIDE SEQUENCE [LARGE SCALE GENOMIC DNA]</scope>
    <source>
        <strain evidence="14">ck-I2-15</strain>
    </source>
</reference>
<dbReference type="PATRIC" id="fig|555500.3.peg.2340"/>
<evidence type="ECO:0000256" key="9">
    <source>
        <dbReference type="ARBA" id="ARBA00022679"/>
    </source>
</evidence>
<dbReference type="GO" id="GO:0016208">
    <property type="term" value="F:AMP binding"/>
    <property type="evidence" value="ECO:0007669"/>
    <property type="project" value="TreeGrafter"/>
</dbReference>
<dbReference type="HAMAP" id="MF_00004">
    <property type="entry name" value="Aden_phosphoribosyltr"/>
    <property type="match status" value="1"/>
</dbReference>
<evidence type="ECO:0000256" key="10">
    <source>
        <dbReference type="ARBA" id="ARBA00022726"/>
    </source>
</evidence>
<dbReference type="EMBL" id="AMSG01000017">
    <property type="protein sequence ID" value="EKF54664.1"/>
    <property type="molecule type" value="Genomic_DNA"/>
</dbReference>
<dbReference type="InterPro" id="IPR005764">
    <property type="entry name" value="Ade_phspho_trans"/>
</dbReference>
<protein>
    <recommendedName>
        <fullName evidence="6 11">Adenine phosphoribosyltransferase</fullName>
        <shortName evidence="11">APRT</shortName>
        <ecNumber evidence="6 11">2.4.2.7</ecNumber>
    </recommendedName>
</protein>
<keyword evidence="10 11" id="KW-0660">Purine salvage</keyword>
<dbReference type="InterPro" id="IPR000836">
    <property type="entry name" value="PRTase_dom"/>
</dbReference>
<comment type="subunit">
    <text evidence="11">Homodimer.</text>
</comment>
<name>K2PSV2_9FLAO</name>
<comment type="caution">
    <text evidence="13">The sequence shown here is derived from an EMBL/GenBank/DDBJ whole genome shotgun (WGS) entry which is preliminary data.</text>
</comment>
<keyword evidence="14" id="KW-1185">Reference proteome</keyword>